<dbReference type="EMBL" id="VGLS01000071">
    <property type="protein sequence ID" value="MBM3222923.1"/>
    <property type="molecule type" value="Genomic_DNA"/>
</dbReference>
<dbReference type="SUPFAM" id="SSF110296">
    <property type="entry name" value="Oligoxyloglucan reducing end-specific cellobiohydrolase"/>
    <property type="match status" value="1"/>
</dbReference>
<dbReference type="CDD" id="cd15482">
    <property type="entry name" value="Sialidase_non-viral"/>
    <property type="match status" value="1"/>
</dbReference>
<dbReference type="InterPro" id="IPR052025">
    <property type="entry name" value="Xyloglucanase_GH74"/>
</dbReference>
<dbReference type="Gene3D" id="2.130.10.10">
    <property type="entry name" value="YVTN repeat-like/Quinoprotein amine dehydrogenase"/>
    <property type="match status" value="2"/>
</dbReference>
<gene>
    <name evidence="3" type="ORF">FJZ47_03845</name>
</gene>
<evidence type="ECO:0000313" key="3">
    <source>
        <dbReference type="EMBL" id="MBM3222923.1"/>
    </source>
</evidence>
<name>A0A937VYL6_UNCTE</name>
<dbReference type="PANTHER" id="PTHR43739">
    <property type="entry name" value="XYLOGLUCANASE (EUROFUNG)"/>
    <property type="match status" value="1"/>
</dbReference>
<dbReference type="Proteomes" id="UP000712673">
    <property type="component" value="Unassembled WGS sequence"/>
</dbReference>
<dbReference type="GO" id="GO:0010411">
    <property type="term" value="P:xyloglucan metabolic process"/>
    <property type="evidence" value="ECO:0007669"/>
    <property type="project" value="TreeGrafter"/>
</dbReference>
<dbReference type="PANTHER" id="PTHR43739:SF5">
    <property type="entry name" value="EXO-ALPHA-SIALIDASE"/>
    <property type="match status" value="1"/>
</dbReference>
<reference evidence="3" key="1">
    <citation type="submission" date="2019-03" db="EMBL/GenBank/DDBJ databases">
        <title>Lake Tanganyika Metagenome-Assembled Genomes (MAGs).</title>
        <authorList>
            <person name="Tran P."/>
        </authorList>
    </citation>
    <scope>NUCLEOTIDE SEQUENCE</scope>
    <source>
        <strain evidence="3">K_DeepCast_65m_m2_066</strain>
    </source>
</reference>
<sequence>MTRRYLMTTHAHETYIYVGLGGEGQFMAEGGMYRYAESTGEWQSIAKGLPQHPQVRALLIHPDNPAVLYAGTQCGPYRSDDRGEHWEPLDTPREGRDVWALAFHPQNPNIIYAGYEPCAIERSDDGGAHWQAMDTSQVTFPHITTYMHPVCKRVIGLTADPSNPSDMYAAIEVGGLLGSRDGGQTWKQMLDGPFVRNNTLDLHGVQVSAAAPGTVYIITQIAMFRGRNYGRQWEHIQIDDMFPGGTYCRGLLVAPSDPQTIYMAAGAGGGGAPAGTQEAGALLRSTDAGMTWARVDIGDMPPSRMAQIAVDHQAPERVYCCAQRGQVYMSHDTGQTWSKTQVPVEMSRSLHIYPMVCG</sequence>
<dbReference type="InterPro" id="IPR031778">
    <property type="entry name" value="Sortilin_N"/>
</dbReference>
<proteinExistence type="predicted"/>
<evidence type="ECO:0000313" key="4">
    <source>
        <dbReference type="Proteomes" id="UP000712673"/>
    </source>
</evidence>
<dbReference type="AlphaFoldDB" id="A0A937VYL6"/>
<dbReference type="InterPro" id="IPR015943">
    <property type="entry name" value="WD40/YVTN_repeat-like_dom_sf"/>
</dbReference>
<evidence type="ECO:0000259" key="2">
    <source>
        <dbReference type="Pfam" id="PF15902"/>
    </source>
</evidence>
<accession>A0A937VYL6</accession>
<evidence type="ECO:0000256" key="1">
    <source>
        <dbReference type="ARBA" id="ARBA00022737"/>
    </source>
</evidence>
<comment type="caution">
    <text evidence="3">The sequence shown here is derived from an EMBL/GenBank/DDBJ whole genome shotgun (WGS) entry which is preliminary data.</text>
</comment>
<protein>
    <recommendedName>
        <fullName evidence="2">Sortilin N-terminal domain-containing protein</fullName>
    </recommendedName>
</protein>
<organism evidence="3 4">
    <name type="scientific">Tectimicrobiota bacterium</name>
    <dbReference type="NCBI Taxonomy" id="2528274"/>
    <lineage>
        <taxon>Bacteria</taxon>
        <taxon>Pseudomonadati</taxon>
        <taxon>Nitrospinota/Tectimicrobiota group</taxon>
        <taxon>Candidatus Tectimicrobiota</taxon>
    </lineage>
</organism>
<feature type="domain" description="Sortilin N-terminal" evidence="2">
    <location>
        <begin position="281"/>
        <end position="348"/>
    </location>
</feature>
<dbReference type="Pfam" id="PF15902">
    <property type="entry name" value="Sortilin-Vps10"/>
    <property type="match status" value="1"/>
</dbReference>
<keyword evidence="1" id="KW-0677">Repeat</keyword>